<gene>
    <name evidence="1" type="ORF">SOCE26_031440</name>
</gene>
<dbReference type="Proteomes" id="UP000238348">
    <property type="component" value="Chromosome"/>
</dbReference>
<dbReference type="PANTHER" id="PTHR35004:SF8">
    <property type="entry name" value="TRANSPOSASE RV3428C-RELATED"/>
    <property type="match status" value="1"/>
</dbReference>
<dbReference type="EMBL" id="CP012673">
    <property type="protein sequence ID" value="AUX41722.1"/>
    <property type="molecule type" value="Genomic_DNA"/>
</dbReference>
<proteinExistence type="predicted"/>
<evidence type="ECO:0008006" key="3">
    <source>
        <dbReference type="Google" id="ProtNLM"/>
    </source>
</evidence>
<dbReference type="OrthoDB" id="9798623at2"/>
<evidence type="ECO:0000313" key="2">
    <source>
        <dbReference type="Proteomes" id="UP000238348"/>
    </source>
</evidence>
<evidence type="ECO:0000313" key="1">
    <source>
        <dbReference type="EMBL" id="AUX41722.1"/>
    </source>
</evidence>
<accession>A0A2L0ER40</accession>
<dbReference type="PANTHER" id="PTHR35004">
    <property type="entry name" value="TRANSPOSASE RV3428C-RELATED"/>
    <property type="match status" value="1"/>
</dbReference>
<protein>
    <recommendedName>
        <fullName evidence="3">Integrase catalytic domain-containing protein</fullName>
    </recommendedName>
</protein>
<organism evidence="1 2">
    <name type="scientific">Sorangium cellulosum</name>
    <name type="common">Polyangium cellulosum</name>
    <dbReference type="NCBI Taxonomy" id="56"/>
    <lineage>
        <taxon>Bacteria</taxon>
        <taxon>Pseudomonadati</taxon>
        <taxon>Myxococcota</taxon>
        <taxon>Polyangia</taxon>
        <taxon>Polyangiales</taxon>
        <taxon>Polyangiaceae</taxon>
        <taxon>Sorangium</taxon>
    </lineage>
</organism>
<name>A0A2L0ER40_SORCE</name>
<dbReference type="AlphaFoldDB" id="A0A2L0ER40"/>
<dbReference type="RefSeq" id="WP_159396963.1">
    <property type="nucleotide sequence ID" value="NZ_CP012673.1"/>
</dbReference>
<reference evidence="1 2" key="1">
    <citation type="submission" date="2015-09" db="EMBL/GenBank/DDBJ databases">
        <title>Sorangium comparison.</title>
        <authorList>
            <person name="Zaburannyi N."/>
            <person name="Bunk B."/>
            <person name="Overmann J."/>
            <person name="Mueller R."/>
        </authorList>
    </citation>
    <scope>NUCLEOTIDE SEQUENCE [LARGE SCALE GENOMIC DNA]</scope>
    <source>
        <strain evidence="1 2">So ce26</strain>
    </source>
</reference>
<sequence>MPYRELIMVDIKEMLRRRAAGQSARHVARETGFERETVGRCFEAAATLPLPRNREPTDEEIHAIAQRVQARPVPDASEEWKEIDAHRARVEAWLVQPRPLKLTKIHMLLKRDHGVSASYDTLRRVAMEELAWRTQTRGLFVDAARVRSPRDKARVENHVAYVRESWFDGESFTSLDEARASAEWWCRDVAGARVHGTTREVPREVFDARVNQREQRGCTVGR</sequence>